<name>A0A1G9UJY1_9SPHI</name>
<dbReference type="SUPFAM" id="SSF55874">
    <property type="entry name" value="ATPase domain of HSP90 chaperone/DNA topoisomerase II/histidine kinase"/>
    <property type="match status" value="1"/>
</dbReference>
<feature type="transmembrane region" description="Helical" evidence="1">
    <location>
        <begin position="394"/>
        <end position="415"/>
    </location>
</feature>
<dbReference type="PROSITE" id="PS51257">
    <property type="entry name" value="PROKAR_LIPOPROTEIN"/>
    <property type="match status" value="1"/>
</dbReference>
<keyword evidence="4" id="KW-1185">Reference proteome</keyword>
<reference evidence="4" key="1">
    <citation type="submission" date="2016-10" db="EMBL/GenBank/DDBJ databases">
        <authorList>
            <person name="Varghese N."/>
            <person name="Submissions S."/>
        </authorList>
    </citation>
    <scope>NUCLEOTIDE SEQUENCE [LARGE SCALE GENOMIC DNA]</scope>
    <source>
        <strain evidence="4">DSM 19110</strain>
    </source>
</reference>
<feature type="domain" description="Signal transduction histidine kinase internal region" evidence="2">
    <location>
        <begin position="439"/>
        <end position="517"/>
    </location>
</feature>
<keyword evidence="1" id="KW-1133">Transmembrane helix</keyword>
<dbReference type="Gene3D" id="3.30.565.10">
    <property type="entry name" value="Histidine kinase-like ATPase, C-terminal domain"/>
    <property type="match status" value="1"/>
</dbReference>
<sequence length="637" mass="73058">MHHKPLKISCLISIWLIITLFISCGGPSSPRINQGQLLDSLFEQIKLSKQPKKAIPQLQKLIKENQTDSTILSRAYFYLSYCLLKNKQDSASFEVAKKALTILPLSEKNGAQAATNFYWMGYLEQKKEQYYAATYYYTQAAYLIDAGNLKLSFPKSSGIILLWASQLNSYNNRLDLSNRFARKMLFLLKKDTSMLAKDLSISANLLLSLGHLDQKGLANDSVRFYLNRATAIKKKTKLARIDYNYYISKAKIFYEGKALDSALYYQLKAYKADTSNAFMAYNNLLGIYVNKHQLSKARVAEREVTKRLSQSDADNYLVYLENKIAFAIARGDHKKAQSSFEEYVQKKNEREKNENRKAANEISSLYKTVQKDQQIGALNKNIDKITGQLELNRLWLVVIVLFSGLLFAMILLLFLDRRRKKLITENKRVSDLNVKLELEQRLLRSQMDPHFIFNCLAGIRALVRQEKTQETLTYLDHFSVLMREKLTAGNQRNIDLKSEVDFLENYLKLQQMRMPGKFDYVFELDNEVANMFDEIEIPAMLLQPFIENSILHGFKNISYKGHIHVLMAINNEVLKIIIKDNGVGLDTTDQPTHTSRATQIVTERIQYLQTEGLGEASLSMNSQVDAPGTIVTLRIPV</sequence>
<evidence type="ECO:0000313" key="3">
    <source>
        <dbReference type="EMBL" id="SDM60196.1"/>
    </source>
</evidence>
<gene>
    <name evidence="3" type="ORF">SAMN05421820_104195</name>
</gene>
<dbReference type="EMBL" id="FNGY01000004">
    <property type="protein sequence ID" value="SDM60196.1"/>
    <property type="molecule type" value="Genomic_DNA"/>
</dbReference>
<protein>
    <submittedName>
        <fullName evidence="3">Histidine kinase</fullName>
    </submittedName>
</protein>
<dbReference type="GO" id="GO:0016020">
    <property type="term" value="C:membrane"/>
    <property type="evidence" value="ECO:0007669"/>
    <property type="project" value="InterPro"/>
</dbReference>
<dbReference type="GO" id="GO:0000155">
    <property type="term" value="F:phosphorelay sensor kinase activity"/>
    <property type="evidence" value="ECO:0007669"/>
    <property type="project" value="InterPro"/>
</dbReference>
<evidence type="ECO:0000256" key="1">
    <source>
        <dbReference type="SAM" id="Phobius"/>
    </source>
</evidence>
<dbReference type="AlphaFoldDB" id="A0A1G9UJY1"/>
<organism evidence="3 4">
    <name type="scientific">Pedobacter steynii</name>
    <dbReference type="NCBI Taxonomy" id="430522"/>
    <lineage>
        <taxon>Bacteria</taxon>
        <taxon>Pseudomonadati</taxon>
        <taxon>Bacteroidota</taxon>
        <taxon>Sphingobacteriia</taxon>
        <taxon>Sphingobacteriales</taxon>
        <taxon>Sphingobacteriaceae</taxon>
        <taxon>Pedobacter</taxon>
    </lineage>
</organism>
<proteinExistence type="predicted"/>
<keyword evidence="1" id="KW-0812">Transmembrane</keyword>
<dbReference type="InterPro" id="IPR050640">
    <property type="entry name" value="Bact_2-comp_sensor_kinase"/>
</dbReference>
<dbReference type="InterPro" id="IPR011990">
    <property type="entry name" value="TPR-like_helical_dom_sf"/>
</dbReference>
<keyword evidence="3" id="KW-0418">Kinase</keyword>
<evidence type="ECO:0000313" key="4">
    <source>
        <dbReference type="Proteomes" id="UP000183200"/>
    </source>
</evidence>
<evidence type="ECO:0000259" key="2">
    <source>
        <dbReference type="Pfam" id="PF06580"/>
    </source>
</evidence>
<keyword evidence="3" id="KW-0808">Transferase</keyword>
<dbReference type="PANTHER" id="PTHR34220:SF7">
    <property type="entry name" value="SENSOR HISTIDINE KINASE YPDA"/>
    <property type="match status" value="1"/>
</dbReference>
<dbReference type="PANTHER" id="PTHR34220">
    <property type="entry name" value="SENSOR HISTIDINE KINASE YPDA"/>
    <property type="match status" value="1"/>
</dbReference>
<dbReference type="Pfam" id="PF06580">
    <property type="entry name" value="His_kinase"/>
    <property type="match status" value="1"/>
</dbReference>
<keyword evidence="1" id="KW-0472">Membrane</keyword>
<dbReference type="RefSeq" id="WP_074607395.1">
    <property type="nucleotide sequence ID" value="NZ_FNGY01000004.1"/>
</dbReference>
<dbReference type="SUPFAM" id="SSF48452">
    <property type="entry name" value="TPR-like"/>
    <property type="match status" value="1"/>
</dbReference>
<dbReference type="Proteomes" id="UP000183200">
    <property type="component" value="Unassembled WGS sequence"/>
</dbReference>
<dbReference type="InterPro" id="IPR036890">
    <property type="entry name" value="HATPase_C_sf"/>
</dbReference>
<dbReference type="Gene3D" id="1.25.40.10">
    <property type="entry name" value="Tetratricopeptide repeat domain"/>
    <property type="match status" value="1"/>
</dbReference>
<accession>A0A1G9UJY1</accession>
<dbReference type="OrthoDB" id="6190788at2"/>
<dbReference type="InterPro" id="IPR010559">
    <property type="entry name" value="Sig_transdc_His_kin_internal"/>
</dbReference>